<dbReference type="KEGG" id="anh:A6F65_00103"/>
<dbReference type="PANTHER" id="PTHR30126">
    <property type="entry name" value="HTH-TYPE TRANSCRIPTIONAL REGULATOR"/>
    <property type="match status" value="1"/>
</dbReference>
<keyword evidence="3" id="KW-0238">DNA-binding</keyword>
<feature type="domain" description="HTH lysR-type" evidence="5">
    <location>
        <begin position="7"/>
        <end position="64"/>
    </location>
</feature>
<keyword evidence="7" id="KW-1185">Reference proteome</keyword>
<dbReference type="OrthoDB" id="7158941at2"/>
<dbReference type="PANTHER" id="PTHR30126:SF40">
    <property type="entry name" value="HTH-TYPE TRANSCRIPTIONAL REGULATOR GLTR"/>
    <property type="match status" value="1"/>
</dbReference>
<dbReference type="InterPro" id="IPR000847">
    <property type="entry name" value="LysR_HTH_N"/>
</dbReference>
<dbReference type="InterPro" id="IPR036388">
    <property type="entry name" value="WH-like_DNA-bd_sf"/>
</dbReference>
<dbReference type="SUPFAM" id="SSF53850">
    <property type="entry name" value="Periplasmic binding protein-like II"/>
    <property type="match status" value="1"/>
</dbReference>
<evidence type="ECO:0000256" key="3">
    <source>
        <dbReference type="ARBA" id="ARBA00023125"/>
    </source>
</evidence>
<dbReference type="Proteomes" id="UP000092698">
    <property type="component" value="Chromosome"/>
</dbReference>
<gene>
    <name evidence="6" type="primary">gltR</name>
    <name evidence="6" type="ORF">A6F65_00103</name>
</gene>
<evidence type="ECO:0000256" key="2">
    <source>
        <dbReference type="ARBA" id="ARBA00023015"/>
    </source>
</evidence>
<dbReference type="SUPFAM" id="SSF46785">
    <property type="entry name" value="Winged helix' DNA-binding domain"/>
    <property type="match status" value="1"/>
</dbReference>
<dbReference type="FunFam" id="1.10.10.10:FF:000001">
    <property type="entry name" value="LysR family transcriptional regulator"/>
    <property type="match status" value="1"/>
</dbReference>
<sequence length="324" mass="35444">MKLPIGFDIHSLEVFMLTAELGGMTQSAEHLGMTQSAVSQIVSKLESALETRLFDRTTRPLTLTASGRFLLNDGARLVADAKRLASEMRGLGNLPMNSVTIAMAESMANLVTVPLLRELGGNAGQWLIRSGTSPAQHEDFLNRKIDILVTASTDLEGADGFDQMPIFDEEFVLAFPAGHAGAVDQIGDIQDLPFIRYSLKSAIGLRIESQLSRMRSKLKNSVEVDSTAQQLTAISEGLGWGITTPLCLASHPALFERLRVEPMRQAQFRRYFTLIARRGEFGDLPGKLATSIRGSIQEIGLAPLFAAHPWLEQKVRWPETAKAG</sequence>
<dbReference type="GO" id="GO:0003700">
    <property type="term" value="F:DNA-binding transcription factor activity"/>
    <property type="evidence" value="ECO:0007669"/>
    <property type="project" value="InterPro"/>
</dbReference>
<dbReference type="CDD" id="cd05466">
    <property type="entry name" value="PBP2_LTTR_substrate"/>
    <property type="match status" value="1"/>
</dbReference>
<evidence type="ECO:0000256" key="1">
    <source>
        <dbReference type="ARBA" id="ARBA00009437"/>
    </source>
</evidence>
<evidence type="ECO:0000259" key="5">
    <source>
        <dbReference type="PROSITE" id="PS50931"/>
    </source>
</evidence>
<dbReference type="RefSeq" id="WP_067784571.1">
    <property type="nucleotide sequence ID" value="NZ_CP016545.1"/>
</dbReference>
<keyword evidence="4" id="KW-0804">Transcription</keyword>
<dbReference type="InterPro" id="IPR036390">
    <property type="entry name" value="WH_DNA-bd_sf"/>
</dbReference>
<dbReference type="AlphaFoldDB" id="A0A1C7D527"/>
<dbReference type="PRINTS" id="PR00039">
    <property type="entry name" value="HTHLYSR"/>
</dbReference>
<dbReference type="STRING" id="645517.A6F65_00103"/>
<dbReference type="EMBL" id="CP016545">
    <property type="protein sequence ID" value="ANU06431.1"/>
    <property type="molecule type" value="Genomic_DNA"/>
</dbReference>
<protein>
    <submittedName>
        <fullName evidence="6">HTH-type transcriptional regulator GltR</fullName>
    </submittedName>
</protein>
<keyword evidence="2" id="KW-0805">Transcription regulation</keyword>
<dbReference type="Pfam" id="PF00126">
    <property type="entry name" value="HTH_1"/>
    <property type="match status" value="1"/>
</dbReference>
<accession>A0A1C7D527</accession>
<dbReference type="Gene3D" id="3.40.190.10">
    <property type="entry name" value="Periplasmic binding protein-like II"/>
    <property type="match status" value="2"/>
</dbReference>
<organism evidence="6 7">
    <name type="scientific">Paraurantiacibacter namhicola</name>
    <dbReference type="NCBI Taxonomy" id="645517"/>
    <lineage>
        <taxon>Bacteria</taxon>
        <taxon>Pseudomonadati</taxon>
        <taxon>Pseudomonadota</taxon>
        <taxon>Alphaproteobacteria</taxon>
        <taxon>Sphingomonadales</taxon>
        <taxon>Erythrobacteraceae</taxon>
        <taxon>Paraurantiacibacter</taxon>
    </lineage>
</organism>
<dbReference type="Pfam" id="PF03466">
    <property type="entry name" value="LysR_substrate"/>
    <property type="match status" value="1"/>
</dbReference>
<name>A0A1C7D527_9SPHN</name>
<dbReference type="Gene3D" id="1.10.10.10">
    <property type="entry name" value="Winged helix-like DNA-binding domain superfamily/Winged helix DNA-binding domain"/>
    <property type="match status" value="1"/>
</dbReference>
<comment type="similarity">
    <text evidence="1">Belongs to the LysR transcriptional regulatory family.</text>
</comment>
<dbReference type="InterPro" id="IPR005119">
    <property type="entry name" value="LysR_subst-bd"/>
</dbReference>
<dbReference type="PROSITE" id="PS50931">
    <property type="entry name" value="HTH_LYSR"/>
    <property type="match status" value="1"/>
</dbReference>
<evidence type="ECO:0000313" key="6">
    <source>
        <dbReference type="EMBL" id="ANU06431.1"/>
    </source>
</evidence>
<evidence type="ECO:0000313" key="7">
    <source>
        <dbReference type="Proteomes" id="UP000092698"/>
    </source>
</evidence>
<proteinExistence type="inferred from homology"/>
<dbReference type="GO" id="GO:0000976">
    <property type="term" value="F:transcription cis-regulatory region binding"/>
    <property type="evidence" value="ECO:0007669"/>
    <property type="project" value="TreeGrafter"/>
</dbReference>
<evidence type="ECO:0000256" key="4">
    <source>
        <dbReference type="ARBA" id="ARBA00023163"/>
    </source>
</evidence>
<reference evidence="6 7" key="1">
    <citation type="submission" date="2016-07" db="EMBL/GenBank/DDBJ databases">
        <title>Complete genome sequence of Altererythrobacter namhicola JCM 16345T, containing esterase-encoding genes.</title>
        <authorList>
            <person name="Cheng H."/>
            <person name="Wu Y.-H."/>
            <person name="Jian S.-L."/>
            <person name="Huo Y.-Y."/>
            <person name="Wang C.-S."/>
            <person name="Xu X.-W."/>
        </authorList>
    </citation>
    <scope>NUCLEOTIDE SEQUENCE [LARGE SCALE GENOMIC DNA]</scope>
    <source>
        <strain evidence="6 7">JCM 16345</strain>
    </source>
</reference>